<feature type="compositionally biased region" description="Pro residues" evidence="1">
    <location>
        <begin position="645"/>
        <end position="658"/>
    </location>
</feature>
<accession>A0A9W6BX40</accession>
<evidence type="ECO:0000256" key="1">
    <source>
        <dbReference type="SAM" id="MobiDB-lite"/>
    </source>
</evidence>
<feature type="compositionally biased region" description="Low complexity" evidence="1">
    <location>
        <begin position="328"/>
        <end position="337"/>
    </location>
</feature>
<feature type="compositionally biased region" description="Basic and acidic residues" evidence="1">
    <location>
        <begin position="729"/>
        <end position="738"/>
    </location>
</feature>
<feature type="compositionally biased region" description="Polar residues" evidence="1">
    <location>
        <begin position="372"/>
        <end position="387"/>
    </location>
</feature>
<feature type="compositionally biased region" description="Low complexity" evidence="1">
    <location>
        <begin position="716"/>
        <end position="728"/>
    </location>
</feature>
<sequence length="738" mass="74875">MDNVSSLQRVPDDVQSGLALDPQLLSAPSSNAPETDAAARIPNQAVQSAVPVASGVGRALGPWPWWPHEDPAVLYKRTGTGPTTSRPRTPAARAPRAALGGRDPGAGFVGGPRSGTLQTDASCPQRGDTQRTRQAARPQPAGALPAAPDIPAERLQPAGERSAAPPDSPTQRLQPATVSVELSPLPSLPDAPTESTDAPLSTPPSAGTCPARPLRLGSGGGDGDGGDAACTSGGSQQQQQQGNMSLPRLPWAESRSSSGSGAAPGAPSPSRTRTDRGGGGAAADAPAEAGGARRRGANLPSFALPGSVRSRRSSACASTRLDRNSSIGSAAAADVPAAGGGGGGHRRNSYLAGLTLPGKVLSRGGAGALRPPSSSQRPRTASGSSTDVAAGGAASGLRTASTSTRWPRDRLRKRATIKQTPQVAPSQRPRRAFDIAAAALTDMDPATVTAAAALRYGLGDAAAFPLSALPPHAPAVAAADTRPYSPPPHGYTLRAWRRKLAALVRRWDRAASASASSSVSTPRGHRLAGGGGGAAAAAAAGDDEDDAATPAPPAQRPLLVVDSHRLTRKRVRQGHSPRRFGFLWTSTMRSWKSKLARVGAGTAAAGGGGGGGVATVTRGSAEGAELLPYLAEARAAEASWGSVSLPPPQLPPTPPPSPQTSTTMAAASTPQKCKPRRGASLLALLGLRSPVAGPEDSDGRSPNRKWSPSRQRRHASSSSSSSSNATRVSSEEDLVRIH</sequence>
<feature type="region of interest" description="Disordered" evidence="1">
    <location>
        <begin position="640"/>
        <end position="738"/>
    </location>
</feature>
<feature type="compositionally biased region" description="Polar residues" evidence="1">
    <location>
        <begin position="193"/>
        <end position="205"/>
    </location>
</feature>
<gene>
    <name evidence="2" type="primary">PLEST011180</name>
    <name evidence="2" type="ORF">PLESTB_001540100</name>
</gene>
<proteinExistence type="predicted"/>
<feature type="compositionally biased region" description="Low complexity" evidence="1">
    <location>
        <begin position="254"/>
        <end position="271"/>
    </location>
</feature>
<feature type="compositionally biased region" description="Gly residues" evidence="1">
    <location>
        <begin position="102"/>
        <end position="113"/>
    </location>
</feature>
<dbReference type="AlphaFoldDB" id="A0A9W6BX40"/>
<reference evidence="2 3" key="1">
    <citation type="journal article" date="2023" name="Commun. Biol.">
        <title>Reorganization of the ancestral sex-determining regions during the evolution of trioecy in Pleodorina starrii.</title>
        <authorList>
            <person name="Takahashi K."/>
            <person name="Suzuki S."/>
            <person name="Kawai-Toyooka H."/>
            <person name="Yamamoto K."/>
            <person name="Hamaji T."/>
            <person name="Ootsuki R."/>
            <person name="Yamaguchi H."/>
            <person name="Kawachi M."/>
            <person name="Higashiyama T."/>
            <person name="Nozaki H."/>
        </authorList>
    </citation>
    <scope>NUCLEOTIDE SEQUENCE [LARGE SCALE GENOMIC DNA]</scope>
    <source>
        <strain evidence="2 3">NIES-4479</strain>
    </source>
</reference>
<comment type="caution">
    <text evidence="2">The sequence shown here is derived from an EMBL/GenBank/DDBJ whole genome shotgun (WGS) entry which is preliminary data.</text>
</comment>
<dbReference type="Proteomes" id="UP001165080">
    <property type="component" value="Unassembled WGS sequence"/>
</dbReference>
<feature type="compositionally biased region" description="Low complexity" evidence="1">
    <location>
        <begin position="77"/>
        <end position="101"/>
    </location>
</feature>
<feature type="region of interest" description="Disordered" evidence="1">
    <location>
        <begin position="1"/>
        <end position="37"/>
    </location>
</feature>
<feature type="compositionally biased region" description="Low complexity" evidence="1">
    <location>
        <begin position="678"/>
        <end position="689"/>
    </location>
</feature>
<dbReference type="EMBL" id="BRXU01000030">
    <property type="protein sequence ID" value="GLC59828.1"/>
    <property type="molecule type" value="Genomic_DNA"/>
</dbReference>
<evidence type="ECO:0000313" key="3">
    <source>
        <dbReference type="Proteomes" id="UP001165080"/>
    </source>
</evidence>
<protein>
    <submittedName>
        <fullName evidence="2">Uncharacterized protein</fullName>
    </submittedName>
</protein>
<feature type="region of interest" description="Disordered" evidence="1">
    <location>
        <begin position="73"/>
        <end position="412"/>
    </location>
</feature>
<feature type="compositionally biased region" description="Low complexity" evidence="1">
    <location>
        <begin position="659"/>
        <end position="671"/>
    </location>
</feature>
<feature type="compositionally biased region" description="Low complexity" evidence="1">
    <location>
        <begin position="227"/>
        <end position="242"/>
    </location>
</feature>
<evidence type="ECO:0000313" key="2">
    <source>
        <dbReference type="EMBL" id="GLC59828.1"/>
    </source>
</evidence>
<keyword evidence="3" id="KW-1185">Reference proteome</keyword>
<organism evidence="2 3">
    <name type="scientific">Pleodorina starrii</name>
    <dbReference type="NCBI Taxonomy" id="330485"/>
    <lineage>
        <taxon>Eukaryota</taxon>
        <taxon>Viridiplantae</taxon>
        <taxon>Chlorophyta</taxon>
        <taxon>core chlorophytes</taxon>
        <taxon>Chlorophyceae</taxon>
        <taxon>CS clade</taxon>
        <taxon>Chlamydomonadales</taxon>
        <taxon>Volvocaceae</taxon>
        <taxon>Pleodorina</taxon>
    </lineage>
</organism>
<name>A0A9W6BX40_9CHLO</name>
<feature type="region of interest" description="Disordered" evidence="1">
    <location>
        <begin position="512"/>
        <end position="562"/>
    </location>
</feature>